<evidence type="ECO:0000256" key="4">
    <source>
        <dbReference type="ARBA" id="ARBA00022618"/>
    </source>
</evidence>
<evidence type="ECO:0000259" key="10">
    <source>
        <dbReference type="PROSITE" id="PS51779"/>
    </source>
</evidence>
<evidence type="ECO:0000256" key="2">
    <source>
        <dbReference type="ARBA" id="ARBA00022475"/>
    </source>
</evidence>
<dbReference type="Pfam" id="PF03799">
    <property type="entry name" value="FtsQ_DivIB_C"/>
    <property type="match status" value="1"/>
</dbReference>
<dbReference type="InterPro" id="IPR034746">
    <property type="entry name" value="POTRA"/>
</dbReference>
<dbReference type="PANTHER" id="PTHR35851">
    <property type="entry name" value="CELL DIVISION PROTEIN FTSQ"/>
    <property type="match status" value="1"/>
</dbReference>
<dbReference type="HAMAP" id="MF_00911">
    <property type="entry name" value="FtsQ_subfam"/>
    <property type="match status" value="1"/>
</dbReference>
<comment type="caution">
    <text evidence="11">The sequence shown here is derived from an EMBL/GenBank/DDBJ whole genome shotgun (WGS) entry which is preliminary data.</text>
</comment>
<keyword evidence="8 9" id="KW-0131">Cell cycle</keyword>
<dbReference type="InterPro" id="IPR013685">
    <property type="entry name" value="POTRA_FtsQ_type"/>
</dbReference>
<keyword evidence="12" id="KW-1185">Reference proteome</keyword>
<comment type="similarity">
    <text evidence="9">Belongs to the FtsQ/DivIB family. FtsQ subfamily.</text>
</comment>
<dbReference type="EMBL" id="BSNF01000001">
    <property type="protein sequence ID" value="GLQ06008.1"/>
    <property type="molecule type" value="Genomic_DNA"/>
</dbReference>
<proteinExistence type="inferred from homology"/>
<comment type="function">
    <text evidence="9">Essential cell division protein.</text>
</comment>
<keyword evidence="5 9" id="KW-0812">Transmembrane</keyword>
<evidence type="ECO:0000256" key="1">
    <source>
        <dbReference type="ARBA" id="ARBA00004370"/>
    </source>
</evidence>
<keyword evidence="4 9" id="KW-0132">Cell division</keyword>
<evidence type="ECO:0000256" key="7">
    <source>
        <dbReference type="ARBA" id="ARBA00023136"/>
    </source>
</evidence>
<dbReference type="Gene3D" id="3.10.20.310">
    <property type="entry name" value="membrane protein fhac"/>
    <property type="match status" value="1"/>
</dbReference>
<dbReference type="Pfam" id="PF08478">
    <property type="entry name" value="POTRA_1"/>
    <property type="match status" value="1"/>
</dbReference>
<keyword evidence="7 9" id="KW-0472">Membrane</keyword>
<evidence type="ECO:0000313" key="11">
    <source>
        <dbReference type="EMBL" id="GLQ06008.1"/>
    </source>
</evidence>
<evidence type="ECO:0000256" key="5">
    <source>
        <dbReference type="ARBA" id="ARBA00022692"/>
    </source>
</evidence>
<protein>
    <recommendedName>
        <fullName evidence="9">Cell division protein FtsQ</fullName>
    </recommendedName>
</protein>
<keyword evidence="3 9" id="KW-0997">Cell inner membrane</keyword>
<feature type="domain" description="POTRA" evidence="10">
    <location>
        <begin position="35"/>
        <end position="103"/>
    </location>
</feature>
<keyword evidence="2 9" id="KW-1003">Cell membrane</keyword>
<dbReference type="InterPro" id="IPR026579">
    <property type="entry name" value="FtsQ"/>
</dbReference>
<sequence>MLGGTGYYATQNNWPDRVAGWFGDTGETVVVGLGLTVQEISVLGRDRTPAADIMKVLDVERGQSILAFDPEEARARVEALGWVESAAVMRRYPDEIFIRIKERRPFARWQIEGQTSIIDRHGEVVTQADDPEFRYLPKVVGKGANTGADDLFDMLAETPALFTRLKNAVRVRDRRWNLEFDNGVTVLLPEERAKAAWAELYAMQTRDEILSRDVMAIDLRAADRVFVRLKPGEAAERRKPKSET</sequence>
<dbReference type="PROSITE" id="PS51779">
    <property type="entry name" value="POTRA"/>
    <property type="match status" value="1"/>
</dbReference>
<organism evidence="11 12">
    <name type="scientific">Sneathiella chinensis</name>
    <dbReference type="NCBI Taxonomy" id="349750"/>
    <lineage>
        <taxon>Bacteria</taxon>
        <taxon>Pseudomonadati</taxon>
        <taxon>Pseudomonadota</taxon>
        <taxon>Alphaproteobacteria</taxon>
        <taxon>Sneathiellales</taxon>
        <taxon>Sneathiellaceae</taxon>
        <taxon>Sneathiella</taxon>
    </lineage>
</organism>
<dbReference type="InterPro" id="IPR045335">
    <property type="entry name" value="FtsQ_C_sf"/>
</dbReference>
<reference evidence="11" key="1">
    <citation type="journal article" date="2014" name="Int. J. Syst. Evol. Microbiol.">
        <title>Complete genome of a new Firmicutes species belonging to the dominant human colonic microbiota ('Ruminococcus bicirculans') reveals two chromosomes and a selective capacity to utilize plant glucans.</title>
        <authorList>
            <consortium name="NISC Comparative Sequencing Program"/>
            <person name="Wegmann U."/>
            <person name="Louis P."/>
            <person name="Goesmann A."/>
            <person name="Henrissat B."/>
            <person name="Duncan S.H."/>
            <person name="Flint H.J."/>
        </authorList>
    </citation>
    <scope>NUCLEOTIDE SEQUENCE</scope>
    <source>
        <strain evidence="11">NBRC 103408</strain>
    </source>
</reference>
<evidence type="ECO:0000256" key="8">
    <source>
        <dbReference type="ARBA" id="ARBA00023306"/>
    </source>
</evidence>
<reference evidence="11" key="2">
    <citation type="submission" date="2023-01" db="EMBL/GenBank/DDBJ databases">
        <title>Draft genome sequence of Sneathiella chinensis strain NBRC 103408.</title>
        <authorList>
            <person name="Sun Q."/>
            <person name="Mori K."/>
        </authorList>
    </citation>
    <scope>NUCLEOTIDE SEQUENCE</scope>
    <source>
        <strain evidence="11">NBRC 103408</strain>
    </source>
</reference>
<dbReference type="PANTHER" id="PTHR35851:SF1">
    <property type="entry name" value="CELL DIVISION PROTEIN FTSQ"/>
    <property type="match status" value="1"/>
</dbReference>
<accession>A0ABQ5U2F6</accession>
<dbReference type="Gene3D" id="3.40.50.11690">
    <property type="entry name" value="Cell division protein FtsQ/DivIB"/>
    <property type="match status" value="1"/>
</dbReference>
<dbReference type="InterPro" id="IPR005548">
    <property type="entry name" value="Cell_div_FtsQ/DivIB_C"/>
</dbReference>
<keyword evidence="6 9" id="KW-1133">Transmembrane helix</keyword>
<dbReference type="Proteomes" id="UP001161409">
    <property type="component" value="Unassembled WGS sequence"/>
</dbReference>
<comment type="subcellular location">
    <subcellularLocation>
        <location evidence="9">Cell inner membrane</location>
        <topology evidence="9">Single-pass type II membrane protein</topology>
    </subcellularLocation>
    <subcellularLocation>
        <location evidence="1">Membrane</location>
    </subcellularLocation>
    <text evidence="9">Localizes to the division septum.</text>
</comment>
<evidence type="ECO:0000313" key="12">
    <source>
        <dbReference type="Proteomes" id="UP001161409"/>
    </source>
</evidence>
<name>A0ABQ5U2F6_9PROT</name>
<evidence type="ECO:0000256" key="3">
    <source>
        <dbReference type="ARBA" id="ARBA00022519"/>
    </source>
</evidence>
<gene>
    <name evidence="9" type="primary">ftsQ</name>
    <name evidence="11" type="ORF">GCM10007924_12290</name>
</gene>
<evidence type="ECO:0000256" key="9">
    <source>
        <dbReference type="HAMAP-Rule" id="MF_00911"/>
    </source>
</evidence>
<evidence type="ECO:0000256" key="6">
    <source>
        <dbReference type="ARBA" id="ARBA00022989"/>
    </source>
</evidence>